<protein>
    <recommendedName>
        <fullName evidence="1">RNase H type-1 domain-containing protein</fullName>
    </recommendedName>
</protein>
<dbReference type="InterPro" id="IPR002156">
    <property type="entry name" value="RNaseH_domain"/>
</dbReference>
<dbReference type="GO" id="GO:0004523">
    <property type="term" value="F:RNA-DNA hybrid ribonuclease activity"/>
    <property type="evidence" value="ECO:0007669"/>
    <property type="project" value="InterPro"/>
</dbReference>
<dbReference type="PANTHER" id="PTHR47074">
    <property type="entry name" value="BNAC02G40300D PROTEIN"/>
    <property type="match status" value="1"/>
</dbReference>
<reference evidence="2 3" key="1">
    <citation type="journal article" date="2019" name="Genome Biol. Evol.">
        <title>Insights into the evolution of the New World diploid cottons (Gossypium, subgenus Houzingenia) based on genome sequencing.</title>
        <authorList>
            <person name="Grover C.E."/>
            <person name="Arick M.A. 2nd"/>
            <person name="Thrash A."/>
            <person name="Conover J.L."/>
            <person name="Sanders W.S."/>
            <person name="Peterson D.G."/>
            <person name="Frelichowski J.E."/>
            <person name="Scheffler J.A."/>
            <person name="Scheffler B.E."/>
            <person name="Wendel J.F."/>
        </authorList>
    </citation>
    <scope>NUCLEOTIDE SEQUENCE [LARGE SCALE GENOMIC DNA]</scope>
    <source>
        <strain evidence="2">8</strain>
        <tissue evidence="2">Leaf</tissue>
    </source>
</reference>
<dbReference type="SUPFAM" id="SSF53098">
    <property type="entry name" value="Ribonuclease H-like"/>
    <property type="match status" value="1"/>
</dbReference>
<evidence type="ECO:0000313" key="2">
    <source>
        <dbReference type="EMBL" id="MBA0786429.1"/>
    </source>
</evidence>
<dbReference type="InterPro" id="IPR052929">
    <property type="entry name" value="RNase_H-like_EbsB-rel"/>
</dbReference>
<sequence>MRPSALLIKSIPLSSFLQEDHLVWGGERSSIFTVRSGYRLLLQGAFGWAVRLPAVSVKTVVAVRLEYCSDTVACHLDVENVNHVFRFCAFAKDVWVALEYTTQLVDESTNQGVGELVVFIRSYRAELAALASGAFQLTPYVTVKWSPPQSEFVKINVDAGFHLAQKKASSGVILRDEIGQILGACSRVTYPVLSVFAAEAIAVIHDLRFAYELGFLSVILEWDSRSVIEKISSDKEDLSEITALTWDAKELSKLFRLSFPIYRTIGEQNSACNG</sequence>
<keyword evidence="3" id="KW-1185">Reference proteome</keyword>
<proteinExistence type="predicted"/>
<dbReference type="Proteomes" id="UP000593568">
    <property type="component" value="Unassembled WGS sequence"/>
</dbReference>
<accession>A0A7J9FMA3</accession>
<organism evidence="2 3">
    <name type="scientific">Gossypium trilobum</name>
    <dbReference type="NCBI Taxonomy" id="34281"/>
    <lineage>
        <taxon>Eukaryota</taxon>
        <taxon>Viridiplantae</taxon>
        <taxon>Streptophyta</taxon>
        <taxon>Embryophyta</taxon>
        <taxon>Tracheophyta</taxon>
        <taxon>Spermatophyta</taxon>
        <taxon>Magnoliopsida</taxon>
        <taxon>eudicotyledons</taxon>
        <taxon>Gunneridae</taxon>
        <taxon>Pentapetalae</taxon>
        <taxon>rosids</taxon>
        <taxon>malvids</taxon>
        <taxon>Malvales</taxon>
        <taxon>Malvaceae</taxon>
        <taxon>Malvoideae</taxon>
        <taxon>Gossypium</taxon>
    </lineage>
</organism>
<comment type="caution">
    <text evidence="2">The sequence shown here is derived from an EMBL/GenBank/DDBJ whole genome shotgun (WGS) entry which is preliminary data.</text>
</comment>
<feature type="domain" description="RNase H type-1" evidence="1">
    <location>
        <begin position="156"/>
        <end position="256"/>
    </location>
</feature>
<dbReference type="PANTHER" id="PTHR47074:SF61">
    <property type="entry name" value="RNASE H TYPE-1 DOMAIN-CONTAINING PROTEIN"/>
    <property type="match status" value="1"/>
</dbReference>
<dbReference type="Gene3D" id="3.30.420.10">
    <property type="entry name" value="Ribonuclease H-like superfamily/Ribonuclease H"/>
    <property type="match status" value="1"/>
</dbReference>
<dbReference type="InterPro" id="IPR036397">
    <property type="entry name" value="RNaseH_sf"/>
</dbReference>
<dbReference type="EMBL" id="JABEZW010222975">
    <property type="protein sequence ID" value="MBA0786429.1"/>
    <property type="molecule type" value="Genomic_DNA"/>
</dbReference>
<gene>
    <name evidence="2" type="ORF">Gotri_026017</name>
</gene>
<dbReference type="Pfam" id="PF13456">
    <property type="entry name" value="RVT_3"/>
    <property type="match status" value="1"/>
</dbReference>
<dbReference type="InterPro" id="IPR044730">
    <property type="entry name" value="RNase_H-like_dom_plant"/>
</dbReference>
<dbReference type="GO" id="GO:0003676">
    <property type="term" value="F:nucleic acid binding"/>
    <property type="evidence" value="ECO:0007669"/>
    <property type="project" value="InterPro"/>
</dbReference>
<dbReference type="AlphaFoldDB" id="A0A7J9FMA3"/>
<dbReference type="CDD" id="cd06222">
    <property type="entry name" value="RNase_H_like"/>
    <property type="match status" value="1"/>
</dbReference>
<evidence type="ECO:0000259" key="1">
    <source>
        <dbReference type="Pfam" id="PF13456"/>
    </source>
</evidence>
<name>A0A7J9FMA3_9ROSI</name>
<evidence type="ECO:0000313" key="3">
    <source>
        <dbReference type="Proteomes" id="UP000593568"/>
    </source>
</evidence>
<dbReference type="InterPro" id="IPR012337">
    <property type="entry name" value="RNaseH-like_sf"/>
</dbReference>